<sequence length="111" mass="13086">SGPQERFFVKTGNHIDVIPIEEIIHVEAQDDYVEFHTTKGRFLKKETMTQLEQQLPTDKFLRIHRSHIIRLDKMEKMEKYGKESYMVILKDGTKVQVSKSRIKSLKEQLGI</sequence>
<dbReference type="EMBL" id="UOET01000363">
    <property type="protein sequence ID" value="VAW29409.1"/>
    <property type="molecule type" value="Genomic_DNA"/>
</dbReference>
<dbReference type="GO" id="GO:0003677">
    <property type="term" value="F:DNA binding"/>
    <property type="evidence" value="ECO:0007669"/>
    <property type="project" value="InterPro"/>
</dbReference>
<dbReference type="PANTHER" id="PTHR37299">
    <property type="entry name" value="TRANSCRIPTIONAL REGULATOR-RELATED"/>
    <property type="match status" value="1"/>
</dbReference>
<name>A0A3B0UXT5_9ZZZZ</name>
<organism evidence="2">
    <name type="scientific">hydrothermal vent metagenome</name>
    <dbReference type="NCBI Taxonomy" id="652676"/>
    <lineage>
        <taxon>unclassified sequences</taxon>
        <taxon>metagenomes</taxon>
        <taxon>ecological metagenomes</taxon>
    </lineage>
</organism>
<dbReference type="Gene3D" id="2.40.50.1020">
    <property type="entry name" value="LytTr DNA-binding domain"/>
    <property type="match status" value="1"/>
</dbReference>
<dbReference type="Pfam" id="PF04397">
    <property type="entry name" value="LytTR"/>
    <property type="match status" value="1"/>
</dbReference>
<gene>
    <name evidence="2" type="ORF">MNBD_BACTEROID07-159</name>
</gene>
<dbReference type="InterPro" id="IPR046947">
    <property type="entry name" value="LytR-like"/>
</dbReference>
<evidence type="ECO:0000313" key="2">
    <source>
        <dbReference type="EMBL" id="VAW29409.1"/>
    </source>
</evidence>
<feature type="non-terminal residue" evidence="2">
    <location>
        <position position="1"/>
    </location>
</feature>
<dbReference type="PROSITE" id="PS50930">
    <property type="entry name" value="HTH_LYTTR"/>
    <property type="match status" value="1"/>
</dbReference>
<feature type="domain" description="HTH LytTR-type" evidence="1">
    <location>
        <begin position="7"/>
        <end position="111"/>
    </location>
</feature>
<reference evidence="2" key="1">
    <citation type="submission" date="2018-06" db="EMBL/GenBank/DDBJ databases">
        <authorList>
            <person name="Zhirakovskaya E."/>
        </authorList>
    </citation>
    <scope>NUCLEOTIDE SEQUENCE</scope>
</reference>
<evidence type="ECO:0000259" key="1">
    <source>
        <dbReference type="PROSITE" id="PS50930"/>
    </source>
</evidence>
<dbReference type="SMART" id="SM00850">
    <property type="entry name" value="LytTR"/>
    <property type="match status" value="1"/>
</dbReference>
<proteinExistence type="predicted"/>
<dbReference type="AlphaFoldDB" id="A0A3B0UXT5"/>
<dbReference type="InterPro" id="IPR007492">
    <property type="entry name" value="LytTR_DNA-bd_dom"/>
</dbReference>
<accession>A0A3B0UXT5</accession>
<dbReference type="PANTHER" id="PTHR37299:SF1">
    <property type="entry name" value="STAGE 0 SPORULATION PROTEIN A HOMOLOG"/>
    <property type="match status" value="1"/>
</dbReference>
<dbReference type="GO" id="GO:0000156">
    <property type="term" value="F:phosphorelay response regulator activity"/>
    <property type="evidence" value="ECO:0007669"/>
    <property type="project" value="InterPro"/>
</dbReference>
<protein>
    <recommendedName>
        <fullName evidence="1">HTH LytTR-type domain-containing protein</fullName>
    </recommendedName>
</protein>